<dbReference type="Proteomes" id="UP000276634">
    <property type="component" value="Unassembled WGS sequence"/>
</dbReference>
<dbReference type="PRINTS" id="PR00111">
    <property type="entry name" value="ABHYDROLASE"/>
</dbReference>
<dbReference type="InterPro" id="IPR000073">
    <property type="entry name" value="AB_hydrolase_1"/>
</dbReference>
<dbReference type="RefSeq" id="WP_123400691.1">
    <property type="nucleotide sequence ID" value="NZ_RJVI01000001.1"/>
</dbReference>
<dbReference type="PANTHER" id="PTHR46118">
    <property type="entry name" value="PROTEIN ABHD11"/>
    <property type="match status" value="1"/>
</dbReference>
<evidence type="ECO:0000313" key="3">
    <source>
        <dbReference type="EMBL" id="ROR35040.1"/>
    </source>
</evidence>
<dbReference type="SUPFAM" id="SSF53474">
    <property type="entry name" value="alpha/beta-Hydrolases"/>
    <property type="match status" value="1"/>
</dbReference>
<accession>A0A3N1Y8E9</accession>
<dbReference type="EMBL" id="RJVI01000001">
    <property type="protein sequence ID" value="ROR35040.1"/>
    <property type="molecule type" value="Genomic_DNA"/>
</dbReference>
<dbReference type="AlphaFoldDB" id="A0A3N1Y8E9"/>
<evidence type="ECO:0000256" key="1">
    <source>
        <dbReference type="ARBA" id="ARBA00022801"/>
    </source>
</evidence>
<proteinExistence type="predicted"/>
<comment type="caution">
    <text evidence="3">The sequence shown here is derived from an EMBL/GenBank/DDBJ whole genome shotgun (WGS) entry which is preliminary data.</text>
</comment>
<dbReference type="GO" id="GO:0052689">
    <property type="term" value="F:carboxylic ester hydrolase activity"/>
    <property type="evidence" value="ECO:0007669"/>
    <property type="project" value="TreeGrafter"/>
</dbReference>
<dbReference type="InterPro" id="IPR029058">
    <property type="entry name" value="AB_hydrolase_fold"/>
</dbReference>
<sequence length="259" mass="27998">MAVDLAYQELGDPGAPALVILHGLFGSGRNWRSVGQRLARGRRVVLADARNHGASPRAPGMDYRAQAADVERLMDRLGIGRAALLGHSMGGKTAMTLALTRPERVERLVVADIAPVRYGHSFEDLLAAMESLDLGHLGSRREADAGLAAHIGDAALRAFLLTNLDGRPGQWRWRVDLPAIHAALPQLLDFPAVMPGRPYPGPALFVAGGASHYVRPEHEARIRALFPQARIARIEGAGHWLHAERPEAFLALVEPFLAA</sequence>
<protein>
    <submittedName>
        <fullName evidence="3">Pimeloyl-ACP methyl ester carboxylesterase</fullName>
    </submittedName>
</protein>
<gene>
    <name evidence="3" type="ORF">EDC57_0957</name>
</gene>
<name>A0A3N1Y8E9_9GAMM</name>
<dbReference type="Gene3D" id="3.40.50.1820">
    <property type="entry name" value="alpha/beta hydrolase"/>
    <property type="match status" value="1"/>
</dbReference>
<dbReference type="InterPro" id="IPR000639">
    <property type="entry name" value="Epox_hydrolase-like"/>
</dbReference>
<evidence type="ECO:0000259" key="2">
    <source>
        <dbReference type="Pfam" id="PF00561"/>
    </source>
</evidence>
<dbReference type="OrthoDB" id="9808398at2"/>
<dbReference type="Pfam" id="PF00561">
    <property type="entry name" value="Abhydrolase_1"/>
    <property type="match status" value="1"/>
</dbReference>
<dbReference type="PANTHER" id="PTHR46118:SF4">
    <property type="entry name" value="PROTEIN ABHD11"/>
    <property type="match status" value="1"/>
</dbReference>
<keyword evidence="4" id="KW-1185">Reference proteome</keyword>
<reference evidence="3 4" key="1">
    <citation type="submission" date="2018-11" db="EMBL/GenBank/DDBJ databases">
        <title>Genomic Encyclopedia of Type Strains, Phase IV (KMG-IV): sequencing the most valuable type-strain genomes for metagenomic binning, comparative biology and taxonomic classification.</title>
        <authorList>
            <person name="Goeker M."/>
        </authorList>
    </citation>
    <scope>NUCLEOTIDE SEQUENCE [LARGE SCALE GENOMIC DNA]</scope>
    <source>
        <strain evidence="3 4">DSM 100275</strain>
    </source>
</reference>
<feature type="domain" description="AB hydrolase-1" evidence="2">
    <location>
        <begin position="16"/>
        <end position="246"/>
    </location>
</feature>
<organism evidence="3 4">
    <name type="scientific">Inmirania thermothiophila</name>
    <dbReference type="NCBI Taxonomy" id="1750597"/>
    <lineage>
        <taxon>Bacteria</taxon>
        <taxon>Pseudomonadati</taxon>
        <taxon>Pseudomonadota</taxon>
        <taxon>Gammaproteobacteria</taxon>
        <taxon>Chromatiales</taxon>
        <taxon>Ectothiorhodospiraceae</taxon>
        <taxon>Inmirania</taxon>
    </lineage>
</organism>
<evidence type="ECO:0000313" key="4">
    <source>
        <dbReference type="Proteomes" id="UP000276634"/>
    </source>
</evidence>
<dbReference type="PRINTS" id="PR00412">
    <property type="entry name" value="EPOXHYDRLASE"/>
</dbReference>
<keyword evidence="1" id="KW-0378">Hydrolase</keyword>